<comment type="caution">
    <text evidence="2">The sequence shown here is derived from an EMBL/GenBank/DDBJ whole genome shotgun (WGS) entry which is preliminary data.</text>
</comment>
<evidence type="ECO:0000313" key="2">
    <source>
        <dbReference type="EMBL" id="PNX69294.1"/>
    </source>
</evidence>
<gene>
    <name evidence="2" type="ORF">L195_g064366</name>
</gene>
<sequence length="64" mass="6514">SPPSSNTAVLPRNTTGTLYIDRNSLYRSELSVSRRQISHSATPSCGGGDGGGGCDCEGQGRDGG</sequence>
<dbReference type="Proteomes" id="UP000236291">
    <property type="component" value="Unassembled WGS sequence"/>
</dbReference>
<feature type="compositionally biased region" description="Polar residues" evidence="1">
    <location>
        <begin position="34"/>
        <end position="43"/>
    </location>
</feature>
<name>A0A2K3KSN3_TRIPR</name>
<dbReference type="AlphaFoldDB" id="A0A2K3KSN3"/>
<reference evidence="2 3" key="1">
    <citation type="journal article" date="2014" name="Am. J. Bot.">
        <title>Genome assembly and annotation for red clover (Trifolium pratense; Fabaceae).</title>
        <authorList>
            <person name="Istvanek J."/>
            <person name="Jaros M."/>
            <person name="Krenek A."/>
            <person name="Repkova J."/>
        </authorList>
    </citation>
    <scope>NUCLEOTIDE SEQUENCE [LARGE SCALE GENOMIC DNA]</scope>
    <source>
        <strain evidence="3">cv. Tatra</strain>
        <tissue evidence="2">Young leaves</tissue>
    </source>
</reference>
<evidence type="ECO:0000313" key="3">
    <source>
        <dbReference type="Proteomes" id="UP000236291"/>
    </source>
</evidence>
<feature type="compositionally biased region" description="Gly residues" evidence="1">
    <location>
        <begin position="45"/>
        <end position="57"/>
    </location>
</feature>
<organism evidence="2 3">
    <name type="scientific">Trifolium pratense</name>
    <name type="common">Red clover</name>
    <dbReference type="NCBI Taxonomy" id="57577"/>
    <lineage>
        <taxon>Eukaryota</taxon>
        <taxon>Viridiplantae</taxon>
        <taxon>Streptophyta</taxon>
        <taxon>Embryophyta</taxon>
        <taxon>Tracheophyta</taxon>
        <taxon>Spermatophyta</taxon>
        <taxon>Magnoliopsida</taxon>
        <taxon>eudicotyledons</taxon>
        <taxon>Gunneridae</taxon>
        <taxon>Pentapetalae</taxon>
        <taxon>rosids</taxon>
        <taxon>fabids</taxon>
        <taxon>Fabales</taxon>
        <taxon>Fabaceae</taxon>
        <taxon>Papilionoideae</taxon>
        <taxon>50 kb inversion clade</taxon>
        <taxon>NPAAA clade</taxon>
        <taxon>Hologalegina</taxon>
        <taxon>IRL clade</taxon>
        <taxon>Trifolieae</taxon>
        <taxon>Trifolium</taxon>
    </lineage>
</organism>
<evidence type="ECO:0000256" key="1">
    <source>
        <dbReference type="SAM" id="MobiDB-lite"/>
    </source>
</evidence>
<reference evidence="2 3" key="2">
    <citation type="journal article" date="2017" name="Front. Plant Sci.">
        <title>Gene Classification and Mining of Molecular Markers Useful in Red Clover (Trifolium pratense) Breeding.</title>
        <authorList>
            <person name="Istvanek J."/>
            <person name="Dluhosova J."/>
            <person name="Dluhos P."/>
            <person name="Patkova L."/>
            <person name="Nedelnik J."/>
            <person name="Repkova J."/>
        </authorList>
    </citation>
    <scope>NUCLEOTIDE SEQUENCE [LARGE SCALE GENOMIC DNA]</scope>
    <source>
        <strain evidence="3">cv. Tatra</strain>
        <tissue evidence="2">Young leaves</tissue>
    </source>
</reference>
<feature type="region of interest" description="Disordered" evidence="1">
    <location>
        <begin position="34"/>
        <end position="64"/>
    </location>
</feature>
<protein>
    <submittedName>
        <fullName evidence="2">Uncharacterized protein</fullName>
    </submittedName>
</protein>
<proteinExistence type="predicted"/>
<dbReference type="EMBL" id="ASHM01245878">
    <property type="protein sequence ID" value="PNX69294.1"/>
    <property type="molecule type" value="Genomic_DNA"/>
</dbReference>
<accession>A0A2K3KSN3</accession>
<feature type="non-terminal residue" evidence="2">
    <location>
        <position position="1"/>
    </location>
</feature>